<proteinExistence type="inferred from homology"/>
<evidence type="ECO:0000313" key="9">
    <source>
        <dbReference type="Proteomes" id="UP001319045"/>
    </source>
</evidence>
<dbReference type="Gene3D" id="2.60.40.3690">
    <property type="match status" value="1"/>
</dbReference>
<reference evidence="8 9" key="1">
    <citation type="journal article" date="2022" name="Int. J. Syst. Evol. Microbiol.">
        <title>Prevotella herbatica sp. nov., a plant polysaccharide-decomposing anaerobic bacterium isolated from a methanogenic reactor.</title>
        <authorList>
            <person name="Uek A."/>
            <person name="Tonouchi A."/>
            <person name="Kaku N."/>
            <person name="Ueki K."/>
        </authorList>
    </citation>
    <scope>NUCLEOTIDE SEQUENCE [LARGE SCALE GENOMIC DNA]</scope>
    <source>
        <strain evidence="8 9">WR041</strain>
    </source>
</reference>
<keyword evidence="9" id="KW-1185">Reference proteome</keyword>
<accession>A0ABN6EH79</accession>
<dbReference type="RefSeq" id="WP_207154614.1">
    <property type="nucleotide sequence ID" value="NZ_AP024484.1"/>
</dbReference>
<gene>
    <name evidence="8" type="ORF">prwr041_03320</name>
</gene>
<comment type="subcellular location">
    <subcellularLocation>
        <location evidence="1">Fimbrium</location>
    </subcellularLocation>
</comment>
<organism evidence="8 9">
    <name type="scientific">Prevotella herbatica</name>
    <dbReference type="NCBI Taxonomy" id="2801997"/>
    <lineage>
        <taxon>Bacteria</taxon>
        <taxon>Pseudomonadati</taxon>
        <taxon>Bacteroidota</taxon>
        <taxon>Bacteroidia</taxon>
        <taxon>Bacteroidales</taxon>
        <taxon>Prevotellaceae</taxon>
        <taxon>Prevotella</taxon>
    </lineage>
</organism>
<evidence type="ECO:0000259" key="7">
    <source>
        <dbReference type="Pfam" id="PF06321"/>
    </source>
</evidence>
<dbReference type="Pfam" id="PF06321">
    <property type="entry name" value="P_gingi_FimA"/>
    <property type="match status" value="1"/>
</dbReference>
<dbReference type="PROSITE" id="PS51257">
    <property type="entry name" value="PROKAR_LIPOPROTEIN"/>
    <property type="match status" value="1"/>
</dbReference>
<feature type="region of interest" description="Disordered" evidence="5">
    <location>
        <begin position="241"/>
        <end position="267"/>
    </location>
</feature>
<evidence type="ECO:0000256" key="4">
    <source>
        <dbReference type="ARBA" id="ARBA00023263"/>
    </source>
</evidence>
<evidence type="ECO:0000313" key="8">
    <source>
        <dbReference type="EMBL" id="BCS84439.1"/>
    </source>
</evidence>
<feature type="chain" id="PRO_5046058810" description="Major fimbrial subunit protein N-terminal domain-containing protein" evidence="6">
    <location>
        <begin position="22"/>
        <end position="416"/>
    </location>
</feature>
<comment type="similarity">
    <text evidence="2">Belongs to the bacteroidetes fimbrillin superfamily. FimA/Mfa1 family.</text>
</comment>
<keyword evidence="3 6" id="KW-0732">Signal</keyword>
<protein>
    <recommendedName>
        <fullName evidence="7">Major fimbrial subunit protein N-terminal domain-containing protein</fullName>
    </recommendedName>
</protein>
<dbReference type="InterPro" id="IPR029141">
    <property type="entry name" value="FimA_N"/>
</dbReference>
<feature type="domain" description="Major fimbrial subunit protein N-terminal" evidence="7">
    <location>
        <begin position="50"/>
        <end position="191"/>
    </location>
</feature>
<sequence length="416" mass="43960">MKLTYFFISGLAMTIMMSSCSSENDTVTTDNGLKTISLDFSATNLKTRASGNPADANGYIVGLDSKEARLSRLAVGIFNGTTTSSINEITLDNTKAGDDNTSYTASFNAQAAANNNVYIVANAPVGHFSGKTLLSDFYTTALDLGYTTSVDGNTNYTSGAATKQVQTALPMNSPLATLTAGSGADINKLVVTGGIAMKRLVARIAINSIKISIPSTGMYAGDTFTPTEVFVYNAATSINPDGTTLSTEPSNSGESTKTSDGWTPGTTMPTIEDNLGNYSYLSTGVISSFTDNTQSSPTLATTNQYYFYVFPHTATTPTKLVIKGIWHNSATSTYEVVYYPIVINHSQTGTTITDGSHNPLTPATDSQIDANMQYNISAEIYAKGVSDPATNITPSAISVALTVTDWSVTNQNVVFE</sequence>
<evidence type="ECO:0000256" key="6">
    <source>
        <dbReference type="SAM" id="SignalP"/>
    </source>
</evidence>
<keyword evidence="4" id="KW-0281">Fimbrium</keyword>
<name>A0ABN6EH79_9BACT</name>
<dbReference type="Proteomes" id="UP001319045">
    <property type="component" value="Chromosome"/>
</dbReference>
<evidence type="ECO:0000256" key="3">
    <source>
        <dbReference type="ARBA" id="ARBA00022729"/>
    </source>
</evidence>
<evidence type="ECO:0000256" key="1">
    <source>
        <dbReference type="ARBA" id="ARBA00004561"/>
    </source>
</evidence>
<dbReference type="EMBL" id="AP024484">
    <property type="protein sequence ID" value="BCS84439.1"/>
    <property type="molecule type" value="Genomic_DNA"/>
</dbReference>
<feature type="signal peptide" evidence="6">
    <location>
        <begin position="1"/>
        <end position="21"/>
    </location>
</feature>
<evidence type="ECO:0000256" key="5">
    <source>
        <dbReference type="SAM" id="MobiDB-lite"/>
    </source>
</evidence>
<evidence type="ECO:0000256" key="2">
    <source>
        <dbReference type="ARBA" id="ARBA00006011"/>
    </source>
</evidence>